<evidence type="ECO:0000313" key="1">
    <source>
        <dbReference type="EMBL" id="SHE34336.1"/>
    </source>
</evidence>
<accession>A0A1M4SQ60</accession>
<protein>
    <submittedName>
        <fullName evidence="1">Uncharacterized protein</fullName>
    </submittedName>
</protein>
<dbReference type="EMBL" id="FQUU01000001">
    <property type="protein sequence ID" value="SHE34336.1"/>
    <property type="molecule type" value="Genomic_DNA"/>
</dbReference>
<name>A0A1M4SQ60_9BACT</name>
<keyword evidence="2" id="KW-1185">Reference proteome</keyword>
<dbReference type="RefSeq" id="WP_072833359.1">
    <property type="nucleotide sequence ID" value="NZ_FQUU01000001.1"/>
</dbReference>
<dbReference type="AlphaFoldDB" id="A0A1M4SQ60"/>
<sequence>MDNLSITLEDVWLKNQHVLQQIASGFGFNESDSCQILQQVRSSIFPGNAGDISPRLWLAKQIVRRCVFLVSRDMFLAKPVAGNRPNTFMIQPILKALNIHKTREMNLPAWTTYLLVDIIGFNDLEAAIILNIHPFKLREQLSIARGLVA</sequence>
<proteinExistence type="predicted"/>
<dbReference type="STRING" id="1121884.SAMN02745131_00193"/>
<dbReference type="Proteomes" id="UP000184048">
    <property type="component" value="Unassembled WGS sequence"/>
</dbReference>
<organism evidence="1 2">
    <name type="scientific">Flavisolibacter ginsengisoli DSM 18119</name>
    <dbReference type="NCBI Taxonomy" id="1121884"/>
    <lineage>
        <taxon>Bacteria</taxon>
        <taxon>Pseudomonadati</taxon>
        <taxon>Bacteroidota</taxon>
        <taxon>Chitinophagia</taxon>
        <taxon>Chitinophagales</taxon>
        <taxon>Chitinophagaceae</taxon>
        <taxon>Flavisolibacter</taxon>
    </lineage>
</organism>
<gene>
    <name evidence="1" type="ORF">SAMN02745131_00193</name>
</gene>
<evidence type="ECO:0000313" key="2">
    <source>
        <dbReference type="Proteomes" id="UP000184048"/>
    </source>
</evidence>
<reference evidence="1 2" key="1">
    <citation type="submission" date="2016-11" db="EMBL/GenBank/DDBJ databases">
        <authorList>
            <person name="Jaros S."/>
            <person name="Januszkiewicz K."/>
            <person name="Wedrychowicz H."/>
        </authorList>
    </citation>
    <scope>NUCLEOTIDE SEQUENCE [LARGE SCALE GENOMIC DNA]</scope>
    <source>
        <strain evidence="1 2">DSM 18119</strain>
    </source>
</reference>